<evidence type="ECO:0000313" key="2">
    <source>
        <dbReference type="EMBL" id="CAJ1945926.1"/>
    </source>
</evidence>
<feature type="compositionally biased region" description="Basic and acidic residues" evidence="1">
    <location>
        <begin position="102"/>
        <end position="135"/>
    </location>
</feature>
<comment type="caution">
    <text evidence="2">The sequence shown here is derived from an EMBL/GenBank/DDBJ whole genome shotgun (WGS) entry which is preliminary data.</text>
</comment>
<organism evidence="2 3">
    <name type="scientific">Cylindrotheca closterium</name>
    <dbReference type="NCBI Taxonomy" id="2856"/>
    <lineage>
        <taxon>Eukaryota</taxon>
        <taxon>Sar</taxon>
        <taxon>Stramenopiles</taxon>
        <taxon>Ochrophyta</taxon>
        <taxon>Bacillariophyta</taxon>
        <taxon>Bacillariophyceae</taxon>
        <taxon>Bacillariophycidae</taxon>
        <taxon>Bacillariales</taxon>
        <taxon>Bacillariaceae</taxon>
        <taxon>Cylindrotheca</taxon>
    </lineage>
</organism>
<feature type="region of interest" description="Disordered" evidence="1">
    <location>
        <begin position="861"/>
        <end position="904"/>
    </location>
</feature>
<feature type="compositionally biased region" description="Basic and acidic residues" evidence="1">
    <location>
        <begin position="659"/>
        <end position="692"/>
    </location>
</feature>
<feature type="compositionally biased region" description="Basic and acidic residues" evidence="1">
    <location>
        <begin position="545"/>
        <end position="563"/>
    </location>
</feature>
<feature type="compositionally biased region" description="Basic and acidic residues" evidence="1">
    <location>
        <begin position="159"/>
        <end position="181"/>
    </location>
</feature>
<feature type="compositionally biased region" description="Basic and acidic residues" evidence="1">
    <location>
        <begin position="38"/>
        <end position="81"/>
    </location>
</feature>
<dbReference type="Proteomes" id="UP001295423">
    <property type="component" value="Unassembled WGS sequence"/>
</dbReference>
<feature type="compositionally biased region" description="Acidic residues" evidence="1">
    <location>
        <begin position="27"/>
        <end position="37"/>
    </location>
</feature>
<feature type="compositionally biased region" description="Basic and acidic residues" evidence="1">
    <location>
        <begin position="1055"/>
        <end position="1080"/>
    </location>
</feature>
<feature type="compositionally biased region" description="Low complexity" evidence="1">
    <location>
        <begin position="875"/>
        <end position="891"/>
    </location>
</feature>
<dbReference type="AlphaFoldDB" id="A0AAD2FMJ9"/>
<sequence length="1080" mass="119436">MAKGTVSAAEKQKYQRQTPSLKGTNDPFEEQPTEEFEDKSPHVGRDAESLGKVQDEGKEQEKFNSGKGEEHGKSGEGERAETGSLKQARNSPETVQRPQVLKWERGTKSSEMAKAKGRDDDKVITGEGKEVERSADGTMGDAKSINPEVENVQQPQVLKWERGKKSSEMVNAKGREDDKVITGEGEEVERSADGTMGDAPMGDAKSINPEVEIVQQPQVLKWERGTKSSEMVNAKGREDDKVITGEGEEVERSADGTMGDAPMGDATSINPEVEIVQQPQVLKWERGTKSSEMVNAKGREDDKVITGEGEEVERSADGTMGDAPMGDATSINPEVEIVQQPQVLKWERGTKSSEMVNAKGREDDKVITGEGEEVERSADGTMGDAPMGDATSINPEVEIVQQPQVLKWERGTKSSEMVNAKGREDDKVITGEGEEVERSADGTMGDAPMGDATSINPEVEIVQQPQVLKWERGTKSSEMVNAKGREDDKVITGEGEEVERSADGTMGDAPMGNAKSINPEVENVQQPQVLKWERGTKSSEMVNAKGRDDDKVNAAGKREKLELSAEDNVAETMGGAERSANSPNVEKVQSEKVKAKKGRERSADDTSMDEILGDAESVKRSQGDFGTIRQRVLGMGRASNRSVADDEQQGGKETSFIMGKEENNEVDKSDNERAPHEMSDSSGIEGKRETSERFLLPVRPLGRYIPSGEDDRKRDLTATPSGAPSSAASIFRQAQGYRTEMAAWNLLMHSAPPSYLSGGLRLPPPAAPNYPPYYQPAYPPSYFHLAPLPHHQFYHPLPHAPLYYGLEQFECEQEHRRRAHGDEGARLHHLHPRTHIVPTTSDAALRSRPATEEALRAVVESRRVGLSSVPTQRLSNSVLSSPSSSIEAQSSEATPRSLREATAASASLKTANFEMPTADPSAMDEATLERVRRQRKNVQSRLRTARLRQQLEEIKAKPPERWTAEEQRLMRDNEKKRQKKNMRSRSRAMETKREIDRILSIPEDMRTEKDIEYYTLVMGQKKRKIEGDKLRRTRVKELGLPPGLKAPGIPARGPLPHELKYKAEEEDQAKKHFQDPHDEA</sequence>
<feature type="region of interest" description="Disordered" evidence="1">
    <location>
        <begin position="1037"/>
        <end position="1080"/>
    </location>
</feature>
<evidence type="ECO:0000313" key="3">
    <source>
        <dbReference type="Proteomes" id="UP001295423"/>
    </source>
</evidence>
<dbReference type="EMBL" id="CAKOGP040001557">
    <property type="protein sequence ID" value="CAJ1945926.1"/>
    <property type="molecule type" value="Genomic_DNA"/>
</dbReference>
<protein>
    <submittedName>
        <fullName evidence="2">Uncharacterized protein</fullName>
    </submittedName>
</protein>
<feature type="region of interest" description="Disordered" evidence="1">
    <location>
        <begin position="1"/>
        <end position="728"/>
    </location>
</feature>
<reference evidence="2" key="1">
    <citation type="submission" date="2023-08" db="EMBL/GenBank/DDBJ databases">
        <authorList>
            <person name="Audoor S."/>
            <person name="Bilcke G."/>
        </authorList>
    </citation>
    <scope>NUCLEOTIDE SEQUENCE</scope>
</reference>
<evidence type="ECO:0000256" key="1">
    <source>
        <dbReference type="SAM" id="MobiDB-lite"/>
    </source>
</evidence>
<gene>
    <name evidence="2" type="ORF">CYCCA115_LOCUS10068</name>
</gene>
<feature type="compositionally biased region" description="Low complexity" evidence="1">
    <location>
        <begin position="717"/>
        <end position="728"/>
    </location>
</feature>
<name>A0AAD2FMJ9_9STRA</name>
<feature type="region of interest" description="Disordered" evidence="1">
    <location>
        <begin position="972"/>
        <end position="991"/>
    </location>
</feature>
<keyword evidence="3" id="KW-1185">Reference proteome</keyword>
<accession>A0AAD2FMJ9</accession>
<feature type="compositionally biased region" description="Basic residues" evidence="1">
    <location>
        <begin position="976"/>
        <end position="986"/>
    </location>
</feature>
<feature type="compositionally biased region" description="Polar residues" evidence="1">
    <location>
        <begin position="84"/>
        <end position="97"/>
    </location>
</feature>
<proteinExistence type="predicted"/>